<dbReference type="Proteomes" id="UP000244722">
    <property type="component" value="Unassembled WGS sequence"/>
</dbReference>
<keyword evidence="5" id="KW-0418">Kinase</keyword>
<keyword evidence="5" id="KW-0808">Transferase</keyword>
<evidence type="ECO:0000256" key="2">
    <source>
        <dbReference type="ARBA" id="ARBA00022741"/>
    </source>
</evidence>
<comment type="caution">
    <text evidence="5">The sequence shown here is derived from an EMBL/GenBank/DDBJ whole genome shotgun (WGS) entry which is preliminary data.</text>
</comment>
<dbReference type="AlphaFoldDB" id="A0A2T6ZU68"/>
<name>A0A2T6ZU68_TUBBO</name>
<evidence type="ECO:0000256" key="3">
    <source>
        <dbReference type="ARBA" id="ARBA00022840"/>
    </source>
</evidence>
<evidence type="ECO:0000313" key="5">
    <source>
        <dbReference type="EMBL" id="PUU79023.1"/>
    </source>
</evidence>
<sequence length="147" mass="16644">MKCLPEGDLTKYVDTPLPRETVQNISNQTLEGLKVMHQEEIAHRNIKPQNLGSNLRVLCCRSRFQPKAPPFTSQCQPLSYGALEVLGLDSNSQSSGYTSPVDIWSVGCVIYELLVGQNLFSSWDQITRYYFGKRPFPRDGLGWLSLY</sequence>
<accession>A0A2T6ZU68</accession>
<dbReference type="Pfam" id="PF00069">
    <property type="entry name" value="Pkinase"/>
    <property type="match status" value="1"/>
</dbReference>
<dbReference type="PANTHER" id="PTHR24055">
    <property type="entry name" value="MITOGEN-ACTIVATED PROTEIN KINASE"/>
    <property type="match status" value="1"/>
</dbReference>
<dbReference type="GO" id="GO:0005524">
    <property type="term" value="F:ATP binding"/>
    <property type="evidence" value="ECO:0007669"/>
    <property type="project" value="UniProtKB-KW"/>
</dbReference>
<dbReference type="Gene3D" id="1.10.510.10">
    <property type="entry name" value="Transferase(Phosphotransferase) domain 1"/>
    <property type="match status" value="1"/>
</dbReference>
<keyword evidence="1" id="KW-0723">Serine/threonine-protein kinase</keyword>
<feature type="domain" description="Protein kinase" evidence="4">
    <location>
        <begin position="1"/>
        <end position="147"/>
    </location>
</feature>
<dbReference type="InterPro" id="IPR011009">
    <property type="entry name" value="Kinase-like_dom_sf"/>
</dbReference>
<dbReference type="SUPFAM" id="SSF56112">
    <property type="entry name" value="Protein kinase-like (PK-like)"/>
    <property type="match status" value="1"/>
</dbReference>
<proteinExistence type="predicted"/>
<keyword evidence="2" id="KW-0547">Nucleotide-binding</keyword>
<evidence type="ECO:0000256" key="1">
    <source>
        <dbReference type="ARBA" id="ARBA00022527"/>
    </source>
</evidence>
<reference evidence="5 6" key="1">
    <citation type="submission" date="2017-04" db="EMBL/GenBank/DDBJ databases">
        <title>Draft genome sequence of Tuber borchii Vittad., a whitish edible truffle.</title>
        <authorList>
            <consortium name="DOE Joint Genome Institute"/>
            <person name="Murat C."/>
            <person name="Kuo A."/>
            <person name="Barry K.W."/>
            <person name="Clum A."/>
            <person name="Dockter R.B."/>
            <person name="Fauchery L."/>
            <person name="Iotti M."/>
            <person name="Kohler A."/>
            <person name="Labutti K."/>
            <person name="Lindquist E.A."/>
            <person name="Lipzen A."/>
            <person name="Ohm R.A."/>
            <person name="Wang M."/>
            <person name="Grigoriev I.V."/>
            <person name="Zambonelli A."/>
            <person name="Martin F.M."/>
        </authorList>
    </citation>
    <scope>NUCLEOTIDE SEQUENCE [LARGE SCALE GENOMIC DNA]</scope>
    <source>
        <strain evidence="5 6">Tbo3840</strain>
    </source>
</reference>
<gene>
    <name evidence="5" type="ORF">B9Z19DRAFT_980765</name>
</gene>
<protein>
    <submittedName>
        <fullName evidence="5">Kinase-like domain-containing protein</fullName>
    </submittedName>
</protein>
<dbReference type="InterPro" id="IPR050117">
    <property type="entry name" value="MAPK"/>
</dbReference>
<dbReference type="InterPro" id="IPR000719">
    <property type="entry name" value="Prot_kinase_dom"/>
</dbReference>
<dbReference type="SMART" id="SM00220">
    <property type="entry name" value="S_TKc"/>
    <property type="match status" value="1"/>
</dbReference>
<organism evidence="5 6">
    <name type="scientific">Tuber borchii</name>
    <name type="common">White truffle</name>
    <dbReference type="NCBI Taxonomy" id="42251"/>
    <lineage>
        <taxon>Eukaryota</taxon>
        <taxon>Fungi</taxon>
        <taxon>Dikarya</taxon>
        <taxon>Ascomycota</taxon>
        <taxon>Pezizomycotina</taxon>
        <taxon>Pezizomycetes</taxon>
        <taxon>Pezizales</taxon>
        <taxon>Tuberaceae</taxon>
        <taxon>Tuber</taxon>
    </lineage>
</organism>
<keyword evidence="3" id="KW-0067">ATP-binding</keyword>
<dbReference type="OrthoDB" id="10252171at2759"/>
<dbReference type="STRING" id="42251.A0A2T6ZU68"/>
<evidence type="ECO:0000259" key="4">
    <source>
        <dbReference type="PROSITE" id="PS50011"/>
    </source>
</evidence>
<evidence type="ECO:0000313" key="6">
    <source>
        <dbReference type="Proteomes" id="UP000244722"/>
    </source>
</evidence>
<dbReference type="EMBL" id="NESQ01000101">
    <property type="protein sequence ID" value="PUU79023.1"/>
    <property type="molecule type" value="Genomic_DNA"/>
</dbReference>
<dbReference type="PROSITE" id="PS50011">
    <property type="entry name" value="PROTEIN_KINASE_DOM"/>
    <property type="match status" value="1"/>
</dbReference>
<keyword evidence="6" id="KW-1185">Reference proteome</keyword>
<dbReference type="GO" id="GO:0004674">
    <property type="term" value="F:protein serine/threonine kinase activity"/>
    <property type="evidence" value="ECO:0007669"/>
    <property type="project" value="UniProtKB-KW"/>
</dbReference>